<sequence>MTNRQCFQLRVPDSQSVARNMSTRASGSNSSFRSQRYTNAGGYYQGRWLHGQHHGYGIKATGRGLIYEGQWLGGQRHGYGTLRRLGPNGHAQRLYVGQWSANVRCGEGKQYYENGAVYYGQWLDDERHGRGIQWQPDGSIYVGEWLKDAMHGRGVLCSANGNRYVGEFANGCKSGRGIYHHQQEEGESVPQHGLWSDNMCRASLLPIKSSKRNR</sequence>
<evidence type="ECO:0000256" key="4">
    <source>
        <dbReference type="ARBA" id="ARBA00039854"/>
    </source>
</evidence>
<dbReference type="KEGG" id="dvi:6624960"/>
<dbReference type="GO" id="GO:0001669">
    <property type="term" value="C:acrosomal vesicle"/>
    <property type="evidence" value="ECO:0007669"/>
    <property type="project" value="UniProtKB-SubCell"/>
</dbReference>
<evidence type="ECO:0000313" key="6">
    <source>
        <dbReference type="EMBL" id="EDW61808.2"/>
    </source>
</evidence>
<dbReference type="SUPFAM" id="SSF82185">
    <property type="entry name" value="Histone H3 K4-specific methyltransferase SET7/9 N-terminal domain"/>
    <property type="match status" value="1"/>
</dbReference>
<comment type="subcellular location">
    <subcellularLocation>
        <location evidence="1">Cytoplasmic vesicle</location>
        <location evidence="1">Secretory vesicle</location>
        <location evidence="1">Acrosome</location>
    </subcellularLocation>
</comment>
<evidence type="ECO:0000256" key="2">
    <source>
        <dbReference type="ARBA" id="ARBA00022737"/>
    </source>
</evidence>
<dbReference type="OrthoDB" id="270720at2759"/>
<evidence type="ECO:0000256" key="3">
    <source>
        <dbReference type="ARBA" id="ARBA00023329"/>
    </source>
</evidence>
<comment type="function">
    <text evidence="5">Assembles a suppression complex (suppresome) by tethering SIRT1 and MDM2 to regulate composite modifications of p53/TP53. Confers both deacetylation-mediated functional inactivation, by SIRT1, and ubiquitination-dependent degradation, by MDM2, of p53/TP53, promoting a proliferative and cell survival behaviors. May play a role in the regulation of spermatogenesis.</text>
</comment>
<organism evidence="6 7">
    <name type="scientific">Drosophila virilis</name>
    <name type="common">Fruit fly</name>
    <dbReference type="NCBI Taxonomy" id="7244"/>
    <lineage>
        <taxon>Eukaryota</taxon>
        <taxon>Metazoa</taxon>
        <taxon>Ecdysozoa</taxon>
        <taxon>Arthropoda</taxon>
        <taxon>Hexapoda</taxon>
        <taxon>Insecta</taxon>
        <taxon>Pterygota</taxon>
        <taxon>Neoptera</taxon>
        <taxon>Endopterygota</taxon>
        <taxon>Diptera</taxon>
        <taxon>Brachycera</taxon>
        <taxon>Muscomorpha</taxon>
        <taxon>Ephydroidea</taxon>
        <taxon>Drosophilidae</taxon>
        <taxon>Drosophila</taxon>
    </lineage>
</organism>
<evidence type="ECO:0000313" key="7">
    <source>
        <dbReference type="Proteomes" id="UP000008792"/>
    </source>
</evidence>
<protein>
    <recommendedName>
        <fullName evidence="4">MORN repeat-containing protein 3</fullName>
    </recommendedName>
</protein>
<accession>B4LL01</accession>
<dbReference type="EMBL" id="CH940648">
    <property type="protein sequence ID" value="EDW61808.2"/>
    <property type="molecule type" value="Genomic_DNA"/>
</dbReference>
<dbReference type="AlphaFoldDB" id="B4LL01"/>
<gene>
    <name evidence="6" type="primary">Dvir\GJ22253</name>
    <name evidence="6" type="ORF">Dvir_GJ22253</name>
</gene>
<keyword evidence="3" id="KW-0968">Cytoplasmic vesicle</keyword>
<dbReference type="SMART" id="SM00698">
    <property type="entry name" value="MORN"/>
    <property type="match status" value="6"/>
</dbReference>
<reference evidence="6 7" key="1">
    <citation type="journal article" date="2007" name="Nature">
        <title>Evolution of genes and genomes on the Drosophila phylogeny.</title>
        <authorList>
            <consortium name="Drosophila 12 Genomes Consortium"/>
            <person name="Clark A.G."/>
            <person name="Eisen M.B."/>
            <person name="Smith D.R."/>
            <person name="Bergman C.M."/>
            <person name="Oliver B."/>
            <person name="Markow T.A."/>
            <person name="Kaufman T.C."/>
            <person name="Kellis M."/>
            <person name="Gelbart W."/>
            <person name="Iyer V.N."/>
            <person name="Pollard D.A."/>
            <person name="Sackton T.B."/>
            <person name="Larracuente A.M."/>
            <person name="Singh N.D."/>
            <person name="Abad J.P."/>
            <person name="Abt D.N."/>
            <person name="Adryan B."/>
            <person name="Aguade M."/>
            <person name="Akashi H."/>
            <person name="Anderson W.W."/>
            <person name="Aquadro C.F."/>
            <person name="Ardell D.H."/>
            <person name="Arguello R."/>
            <person name="Artieri C.G."/>
            <person name="Barbash D.A."/>
            <person name="Barker D."/>
            <person name="Barsanti P."/>
            <person name="Batterham P."/>
            <person name="Batzoglou S."/>
            <person name="Begun D."/>
            <person name="Bhutkar A."/>
            <person name="Blanco E."/>
            <person name="Bosak S.A."/>
            <person name="Bradley R.K."/>
            <person name="Brand A.D."/>
            <person name="Brent M.R."/>
            <person name="Brooks A.N."/>
            <person name="Brown R.H."/>
            <person name="Butlin R.K."/>
            <person name="Caggese C."/>
            <person name="Calvi B.R."/>
            <person name="Bernardo de Carvalho A."/>
            <person name="Caspi A."/>
            <person name="Castrezana S."/>
            <person name="Celniker S.E."/>
            <person name="Chang J.L."/>
            <person name="Chapple C."/>
            <person name="Chatterji S."/>
            <person name="Chinwalla A."/>
            <person name="Civetta A."/>
            <person name="Clifton S.W."/>
            <person name="Comeron J.M."/>
            <person name="Costello J.C."/>
            <person name="Coyne J.A."/>
            <person name="Daub J."/>
            <person name="David R.G."/>
            <person name="Delcher A.L."/>
            <person name="Delehaunty K."/>
            <person name="Do C.B."/>
            <person name="Ebling H."/>
            <person name="Edwards K."/>
            <person name="Eickbush T."/>
            <person name="Evans J.D."/>
            <person name="Filipski A."/>
            <person name="Findeiss S."/>
            <person name="Freyhult E."/>
            <person name="Fulton L."/>
            <person name="Fulton R."/>
            <person name="Garcia A.C."/>
            <person name="Gardiner A."/>
            <person name="Garfield D.A."/>
            <person name="Garvin B.E."/>
            <person name="Gibson G."/>
            <person name="Gilbert D."/>
            <person name="Gnerre S."/>
            <person name="Godfrey J."/>
            <person name="Good R."/>
            <person name="Gotea V."/>
            <person name="Gravely B."/>
            <person name="Greenberg A.J."/>
            <person name="Griffiths-Jones S."/>
            <person name="Gross S."/>
            <person name="Guigo R."/>
            <person name="Gustafson E.A."/>
            <person name="Haerty W."/>
            <person name="Hahn M.W."/>
            <person name="Halligan D.L."/>
            <person name="Halpern A.L."/>
            <person name="Halter G.M."/>
            <person name="Han M.V."/>
            <person name="Heger A."/>
            <person name="Hillier L."/>
            <person name="Hinrichs A.S."/>
            <person name="Holmes I."/>
            <person name="Hoskins R.A."/>
            <person name="Hubisz M.J."/>
            <person name="Hultmark D."/>
            <person name="Huntley M.A."/>
            <person name="Jaffe D.B."/>
            <person name="Jagadeeshan S."/>
            <person name="Jeck W.R."/>
            <person name="Johnson J."/>
            <person name="Jones C.D."/>
            <person name="Jordan W.C."/>
            <person name="Karpen G.H."/>
            <person name="Kataoka E."/>
            <person name="Keightley P.D."/>
            <person name="Kheradpour P."/>
            <person name="Kirkness E.F."/>
            <person name="Koerich L.B."/>
            <person name="Kristiansen K."/>
            <person name="Kudrna D."/>
            <person name="Kulathinal R.J."/>
            <person name="Kumar S."/>
            <person name="Kwok R."/>
            <person name="Lander E."/>
            <person name="Langley C.H."/>
            <person name="Lapoint R."/>
            <person name="Lazzaro B.P."/>
            <person name="Lee S.J."/>
            <person name="Levesque L."/>
            <person name="Li R."/>
            <person name="Lin C.F."/>
            <person name="Lin M.F."/>
            <person name="Lindblad-Toh K."/>
            <person name="Llopart A."/>
            <person name="Long M."/>
            <person name="Low L."/>
            <person name="Lozovsky E."/>
            <person name="Lu J."/>
            <person name="Luo M."/>
            <person name="Machado C.A."/>
            <person name="Makalowski W."/>
            <person name="Marzo M."/>
            <person name="Matsuda M."/>
            <person name="Matzkin L."/>
            <person name="McAllister B."/>
            <person name="McBride C.S."/>
            <person name="McKernan B."/>
            <person name="McKernan K."/>
            <person name="Mendez-Lago M."/>
            <person name="Minx P."/>
            <person name="Mollenhauer M.U."/>
            <person name="Montooth K."/>
            <person name="Mount S.M."/>
            <person name="Mu X."/>
            <person name="Myers E."/>
            <person name="Negre B."/>
            <person name="Newfeld S."/>
            <person name="Nielsen R."/>
            <person name="Noor M.A."/>
            <person name="O'Grady P."/>
            <person name="Pachter L."/>
            <person name="Papaceit M."/>
            <person name="Parisi M.J."/>
            <person name="Parisi M."/>
            <person name="Parts L."/>
            <person name="Pedersen J.S."/>
            <person name="Pesole G."/>
            <person name="Phillippy A.M."/>
            <person name="Ponting C.P."/>
            <person name="Pop M."/>
            <person name="Porcelli D."/>
            <person name="Powell J.R."/>
            <person name="Prohaska S."/>
            <person name="Pruitt K."/>
            <person name="Puig M."/>
            <person name="Quesneville H."/>
            <person name="Ram K.R."/>
            <person name="Rand D."/>
            <person name="Rasmussen M.D."/>
            <person name="Reed L.K."/>
            <person name="Reenan R."/>
            <person name="Reily A."/>
            <person name="Remington K.A."/>
            <person name="Rieger T.T."/>
            <person name="Ritchie M.G."/>
            <person name="Robin C."/>
            <person name="Rogers Y.H."/>
            <person name="Rohde C."/>
            <person name="Rozas J."/>
            <person name="Rubenfield M.J."/>
            <person name="Ruiz A."/>
            <person name="Russo S."/>
            <person name="Salzberg S.L."/>
            <person name="Sanchez-Gracia A."/>
            <person name="Saranga D.J."/>
            <person name="Sato H."/>
            <person name="Schaeffer S.W."/>
            <person name="Schatz M.C."/>
            <person name="Schlenke T."/>
            <person name="Schwartz R."/>
            <person name="Segarra C."/>
            <person name="Singh R.S."/>
            <person name="Sirot L."/>
            <person name="Sirota M."/>
            <person name="Sisneros N.B."/>
            <person name="Smith C.D."/>
            <person name="Smith T.F."/>
            <person name="Spieth J."/>
            <person name="Stage D.E."/>
            <person name="Stark A."/>
            <person name="Stephan W."/>
            <person name="Strausberg R.L."/>
            <person name="Strempel S."/>
            <person name="Sturgill D."/>
            <person name="Sutton G."/>
            <person name="Sutton G.G."/>
            <person name="Tao W."/>
            <person name="Teichmann S."/>
            <person name="Tobari Y.N."/>
            <person name="Tomimura Y."/>
            <person name="Tsolas J.M."/>
            <person name="Valente V.L."/>
            <person name="Venter E."/>
            <person name="Venter J.C."/>
            <person name="Vicario S."/>
            <person name="Vieira F.G."/>
            <person name="Vilella A.J."/>
            <person name="Villasante A."/>
            <person name="Walenz B."/>
            <person name="Wang J."/>
            <person name="Wasserman M."/>
            <person name="Watts T."/>
            <person name="Wilson D."/>
            <person name="Wilson R.K."/>
            <person name="Wing R.A."/>
            <person name="Wolfner M.F."/>
            <person name="Wong A."/>
            <person name="Wong G.K."/>
            <person name="Wu C.I."/>
            <person name="Wu G."/>
            <person name="Yamamoto D."/>
            <person name="Yang H.P."/>
            <person name="Yang S.P."/>
            <person name="Yorke J.A."/>
            <person name="Yoshida K."/>
            <person name="Zdobnov E."/>
            <person name="Zhang P."/>
            <person name="Zhang Y."/>
            <person name="Zimin A.V."/>
            <person name="Baldwin J."/>
            <person name="Abdouelleil A."/>
            <person name="Abdulkadir J."/>
            <person name="Abebe A."/>
            <person name="Abera B."/>
            <person name="Abreu J."/>
            <person name="Acer S.C."/>
            <person name="Aftuck L."/>
            <person name="Alexander A."/>
            <person name="An P."/>
            <person name="Anderson E."/>
            <person name="Anderson S."/>
            <person name="Arachi H."/>
            <person name="Azer M."/>
            <person name="Bachantsang P."/>
            <person name="Barry A."/>
            <person name="Bayul T."/>
            <person name="Berlin A."/>
            <person name="Bessette D."/>
            <person name="Bloom T."/>
            <person name="Blye J."/>
            <person name="Boguslavskiy L."/>
            <person name="Bonnet C."/>
            <person name="Boukhgalter B."/>
            <person name="Bourzgui I."/>
            <person name="Brown A."/>
            <person name="Cahill P."/>
            <person name="Channer S."/>
            <person name="Cheshatsang Y."/>
            <person name="Chuda L."/>
            <person name="Citroen M."/>
            <person name="Collymore A."/>
            <person name="Cooke P."/>
            <person name="Costello M."/>
            <person name="D'Aco K."/>
            <person name="Daza R."/>
            <person name="De Haan G."/>
            <person name="DeGray S."/>
            <person name="DeMaso C."/>
            <person name="Dhargay N."/>
            <person name="Dooley K."/>
            <person name="Dooley E."/>
            <person name="Doricent M."/>
            <person name="Dorje P."/>
            <person name="Dorjee K."/>
            <person name="Dupes A."/>
            <person name="Elong R."/>
            <person name="Falk J."/>
            <person name="Farina A."/>
            <person name="Faro S."/>
            <person name="Ferguson D."/>
            <person name="Fisher S."/>
            <person name="Foley C.D."/>
            <person name="Franke A."/>
            <person name="Friedrich D."/>
            <person name="Gadbois L."/>
            <person name="Gearin G."/>
            <person name="Gearin C.R."/>
            <person name="Giannoukos G."/>
            <person name="Goode T."/>
            <person name="Graham J."/>
            <person name="Grandbois E."/>
            <person name="Grewal S."/>
            <person name="Gyaltsen K."/>
            <person name="Hafez N."/>
            <person name="Hagos B."/>
            <person name="Hall J."/>
            <person name="Henson C."/>
            <person name="Hollinger A."/>
            <person name="Honan T."/>
            <person name="Huard M.D."/>
            <person name="Hughes L."/>
            <person name="Hurhula B."/>
            <person name="Husby M.E."/>
            <person name="Kamat A."/>
            <person name="Kanga B."/>
            <person name="Kashin S."/>
            <person name="Khazanovich D."/>
            <person name="Kisner P."/>
            <person name="Lance K."/>
            <person name="Lara M."/>
            <person name="Lee W."/>
            <person name="Lennon N."/>
            <person name="Letendre F."/>
            <person name="LeVine R."/>
            <person name="Lipovsky A."/>
            <person name="Liu X."/>
            <person name="Liu J."/>
            <person name="Liu S."/>
            <person name="Lokyitsang T."/>
            <person name="Lokyitsang Y."/>
            <person name="Lubonja R."/>
            <person name="Lui A."/>
            <person name="MacDonald P."/>
            <person name="Magnisalis V."/>
            <person name="Maru K."/>
            <person name="Matthews C."/>
            <person name="McCusker W."/>
            <person name="McDonough S."/>
            <person name="Mehta T."/>
            <person name="Meldrim J."/>
            <person name="Meneus L."/>
            <person name="Mihai O."/>
            <person name="Mihalev A."/>
            <person name="Mihova T."/>
            <person name="Mittelman R."/>
            <person name="Mlenga V."/>
            <person name="Montmayeur A."/>
            <person name="Mulrain L."/>
            <person name="Navidi A."/>
            <person name="Naylor J."/>
            <person name="Negash T."/>
            <person name="Nguyen T."/>
            <person name="Nguyen N."/>
            <person name="Nicol R."/>
            <person name="Norbu C."/>
            <person name="Norbu N."/>
            <person name="Novod N."/>
            <person name="O'Neill B."/>
            <person name="Osman S."/>
            <person name="Markiewicz E."/>
            <person name="Oyono O.L."/>
            <person name="Patti C."/>
            <person name="Phunkhang P."/>
            <person name="Pierre F."/>
            <person name="Priest M."/>
            <person name="Raghuraman S."/>
            <person name="Rege F."/>
            <person name="Reyes R."/>
            <person name="Rise C."/>
            <person name="Rogov P."/>
            <person name="Ross K."/>
            <person name="Ryan E."/>
            <person name="Settipalli S."/>
            <person name="Shea T."/>
            <person name="Sherpa N."/>
            <person name="Shi L."/>
            <person name="Shih D."/>
            <person name="Sparrow T."/>
            <person name="Spaulding J."/>
            <person name="Stalker J."/>
            <person name="Stange-Thomann N."/>
            <person name="Stavropoulos S."/>
            <person name="Stone C."/>
            <person name="Strader C."/>
            <person name="Tesfaye S."/>
            <person name="Thomson T."/>
            <person name="Thoulutsang Y."/>
            <person name="Thoulutsang D."/>
            <person name="Topham K."/>
            <person name="Topping I."/>
            <person name="Tsamla T."/>
            <person name="Vassiliev H."/>
            <person name="Vo A."/>
            <person name="Wangchuk T."/>
            <person name="Wangdi T."/>
            <person name="Weiand M."/>
            <person name="Wilkinson J."/>
            <person name="Wilson A."/>
            <person name="Yadav S."/>
            <person name="Young G."/>
            <person name="Yu Q."/>
            <person name="Zembek L."/>
            <person name="Zhong D."/>
            <person name="Zimmer A."/>
            <person name="Zwirko Z."/>
            <person name="Jaffe D.B."/>
            <person name="Alvarez P."/>
            <person name="Brockman W."/>
            <person name="Butler J."/>
            <person name="Chin C."/>
            <person name="Gnerre S."/>
            <person name="Grabherr M."/>
            <person name="Kleber M."/>
            <person name="Mauceli E."/>
            <person name="MacCallum I."/>
        </authorList>
    </citation>
    <scope>NUCLEOTIDE SEQUENCE [LARGE SCALE GENOMIC DNA]</scope>
    <source>
        <strain evidence="7">Tucson 15010-1051.87</strain>
    </source>
</reference>
<proteinExistence type="predicted"/>
<evidence type="ECO:0000256" key="1">
    <source>
        <dbReference type="ARBA" id="ARBA00004218"/>
    </source>
</evidence>
<dbReference type="InterPro" id="IPR003409">
    <property type="entry name" value="MORN"/>
</dbReference>
<dbReference type="Pfam" id="PF02493">
    <property type="entry name" value="MORN"/>
    <property type="match status" value="6"/>
</dbReference>
<dbReference type="eggNOG" id="KOG0231">
    <property type="taxonomic scope" value="Eukaryota"/>
</dbReference>
<evidence type="ECO:0000256" key="5">
    <source>
        <dbReference type="ARBA" id="ARBA00045851"/>
    </source>
</evidence>
<dbReference type="SMR" id="B4LL01"/>
<dbReference type="STRING" id="7244.B4LL01"/>
<dbReference type="InParanoid" id="B4LL01"/>
<keyword evidence="2" id="KW-0677">Repeat</keyword>
<keyword evidence="7" id="KW-1185">Reference proteome</keyword>
<dbReference type="InterPro" id="IPR052472">
    <property type="entry name" value="MORN3"/>
</dbReference>
<dbReference type="Gene3D" id="2.20.110.10">
    <property type="entry name" value="Histone H3 K4-specific methyltransferase SET7/9 N-terminal domain"/>
    <property type="match status" value="2"/>
</dbReference>
<name>B4LL01_DROVI</name>
<dbReference type="HOGENOM" id="CLU_032017_3_1_1"/>
<dbReference type="Proteomes" id="UP000008792">
    <property type="component" value="Unassembled WGS sequence"/>
</dbReference>
<dbReference type="PANTHER" id="PTHR46511:SF1">
    <property type="entry name" value="MORN REPEAT-CONTAINING PROTEIN 3"/>
    <property type="match status" value="1"/>
</dbReference>
<dbReference type="PANTHER" id="PTHR46511">
    <property type="entry name" value="MORN REPEAT-CONTAINING PROTEIN 3"/>
    <property type="match status" value="1"/>
</dbReference>